<dbReference type="InParanoid" id="A0A165AUH8"/>
<evidence type="ECO:0000313" key="1">
    <source>
        <dbReference type="EMBL" id="KZV79426.1"/>
    </source>
</evidence>
<dbReference type="Proteomes" id="UP000077266">
    <property type="component" value="Unassembled WGS sequence"/>
</dbReference>
<dbReference type="EMBL" id="KV426620">
    <property type="protein sequence ID" value="KZV79426.1"/>
    <property type="molecule type" value="Genomic_DNA"/>
</dbReference>
<accession>A0A165AUH8</accession>
<reference evidence="1 2" key="1">
    <citation type="journal article" date="2016" name="Mol. Biol. Evol.">
        <title>Comparative Genomics of Early-Diverging Mushroom-Forming Fungi Provides Insights into the Origins of Lignocellulose Decay Capabilities.</title>
        <authorList>
            <person name="Nagy L.G."/>
            <person name="Riley R."/>
            <person name="Tritt A."/>
            <person name="Adam C."/>
            <person name="Daum C."/>
            <person name="Floudas D."/>
            <person name="Sun H."/>
            <person name="Yadav J.S."/>
            <person name="Pangilinan J."/>
            <person name="Larsson K.H."/>
            <person name="Matsuura K."/>
            <person name="Barry K."/>
            <person name="Labutti K."/>
            <person name="Kuo R."/>
            <person name="Ohm R.A."/>
            <person name="Bhattacharya S.S."/>
            <person name="Shirouzu T."/>
            <person name="Yoshinaga Y."/>
            <person name="Martin F.M."/>
            <person name="Grigoriev I.V."/>
            <person name="Hibbett D.S."/>
        </authorList>
    </citation>
    <scope>NUCLEOTIDE SEQUENCE [LARGE SCALE GENOMIC DNA]</scope>
    <source>
        <strain evidence="1 2">HHB12029</strain>
    </source>
</reference>
<evidence type="ECO:0000313" key="2">
    <source>
        <dbReference type="Proteomes" id="UP000077266"/>
    </source>
</evidence>
<organism evidence="1 2">
    <name type="scientific">Exidia glandulosa HHB12029</name>
    <dbReference type="NCBI Taxonomy" id="1314781"/>
    <lineage>
        <taxon>Eukaryota</taxon>
        <taxon>Fungi</taxon>
        <taxon>Dikarya</taxon>
        <taxon>Basidiomycota</taxon>
        <taxon>Agaricomycotina</taxon>
        <taxon>Agaricomycetes</taxon>
        <taxon>Auriculariales</taxon>
        <taxon>Exidiaceae</taxon>
        <taxon>Exidia</taxon>
    </lineage>
</organism>
<gene>
    <name evidence="1" type="ORF">EXIGLDRAFT_735077</name>
</gene>
<proteinExistence type="predicted"/>
<dbReference type="AlphaFoldDB" id="A0A165AUH8"/>
<protein>
    <submittedName>
        <fullName evidence="1">Uncharacterized protein</fullName>
    </submittedName>
</protein>
<sequence length="100" mass="11250">MVGKIFRFFVGFAESTAFPARRFLPIFFSSHSVLIASSARSLPLSLPNPIPTPLPELPTVTFPLTASASHFLHACIFILMMQSRSCEWISIAWREIRPSR</sequence>
<keyword evidence="2" id="KW-1185">Reference proteome</keyword>
<name>A0A165AUH8_EXIGL</name>